<dbReference type="GO" id="GO:0009898">
    <property type="term" value="C:cytoplasmic side of plasma membrane"/>
    <property type="evidence" value="ECO:0007669"/>
    <property type="project" value="TreeGrafter"/>
</dbReference>
<dbReference type="GO" id="GO:0032511">
    <property type="term" value="P:late endosome to vacuole transport via multivesicular body sorting pathway"/>
    <property type="evidence" value="ECO:0007669"/>
    <property type="project" value="TreeGrafter"/>
</dbReference>
<dbReference type="PANTHER" id="PTHR22761">
    <property type="entry name" value="CHARGED MULTIVESICULAR BODY PROTEIN"/>
    <property type="match status" value="1"/>
</dbReference>
<feature type="compositionally biased region" description="Polar residues" evidence="1">
    <location>
        <begin position="393"/>
        <end position="410"/>
    </location>
</feature>
<evidence type="ECO:0000313" key="3">
    <source>
        <dbReference type="Proteomes" id="UP000287651"/>
    </source>
</evidence>
<name>A0A426Y460_ENSVE</name>
<feature type="compositionally biased region" description="Basic and acidic residues" evidence="1">
    <location>
        <begin position="366"/>
        <end position="383"/>
    </location>
</feature>
<dbReference type="GO" id="GO:0006900">
    <property type="term" value="P:vesicle budding from membrane"/>
    <property type="evidence" value="ECO:0007669"/>
    <property type="project" value="TreeGrafter"/>
</dbReference>
<dbReference type="GO" id="GO:0005771">
    <property type="term" value="C:multivesicular body"/>
    <property type="evidence" value="ECO:0007669"/>
    <property type="project" value="TreeGrafter"/>
</dbReference>
<dbReference type="GO" id="GO:0000815">
    <property type="term" value="C:ESCRT III complex"/>
    <property type="evidence" value="ECO:0007669"/>
    <property type="project" value="TreeGrafter"/>
</dbReference>
<comment type="caution">
    <text evidence="2">The sequence shown here is derived from an EMBL/GenBank/DDBJ whole genome shotgun (WGS) entry which is preliminary data.</text>
</comment>
<dbReference type="AlphaFoldDB" id="A0A426Y460"/>
<evidence type="ECO:0000256" key="1">
    <source>
        <dbReference type="SAM" id="MobiDB-lite"/>
    </source>
</evidence>
<protein>
    <submittedName>
        <fullName evidence="2">Uncharacterized protein</fullName>
    </submittedName>
</protein>
<gene>
    <name evidence="2" type="ORF">B296_00046420</name>
</gene>
<feature type="region of interest" description="Disordered" evidence="1">
    <location>
        <begin position="347"/>
        <end position="416"/>
    </location>
</feature>
<organism evidence="2 3">
    <name type="scientific">Ensete ventricosum</name>
    <name type="common">Abyssinian banana</name>
    <name type="synonym">Musa ensete</name>
    <dbReference type="NCBI Taxonomy" id="4639"/>
    <lineage>
        <taxon>Eukaryota</taxon>
        <taxon>Viridiplantae</taxon>
        <taxon>Streptophyta</taxon>
        <taxon>Embryophyta</taxon>
        <taxon>Tracheophyta</taxon>
        <taxon>Spermatophyta</taxon>
        <taxon>Magnoliopsida</taxon>
        <taxon>Liliopsida</taxon>
        <taxon>Zingiberales</taxon>
        <taxon>Musaceae</taxon>
        <taxon>Ensete</taxon>
    </lineage>
</organism>
<dbReference type="InterPro" id="IPR005024">
    <property type="entry name" value="Snf7_fam"/>
</dbReference>
<dbReference type="PANTHER" id="PTHR22761:SF7">
    <property type="entry name" value="SNF7 FAMILY PROTEIN"/>
    <property type="match status" value="1"/>
</dbReference>
<reference evidence="2 3" key="1">
    <citation type="journal article" date="2014" name="Agronomy (Basel)">
        <title>A Draft Genome Sequence for Ensete ventricosum, the Drought-Tolerant Tree Against Hunger.</title>
        <authorList>
            <person name="Harrison J."/>
            <person name="Moore K.A."/>
            <person name="Paszkiewicz K."/>
            <person name="Jones T."/>
            <person name="Grant M."/>
            <person name="Ambacheew D."/>
            <person name="Muzemil S."/>
            <person name="Studholme D.J."/>
        </authorList>
    </citation>
    <scope>NUCLEOTIDE SEQUENCE [LARGE SCALE GENOMIC DNA]</scope>
</reference>
<evidence type="ECO:0000313" key="2">
    <source>
        <dbReference type="EMBL" id="RRT46420.1"/>
    </source>
</evidence>
<proteinExistence type="predicted"/>
<dbReference type="Proteomes" id="UP000287651">
    <property type="component" value="Unassembled WGS sequence"/>
</dbReference>
<dbReference type="Pfam" id="PF03357">
    <property type="entry name" value="Snf7"/>
    <property type="match status" value="1"/>
</dbReference>
<sequence>MRVGSPLKLGLGICMQATRPDCFPGFTYDVGHSSDATLLLTPRECCTFFGPRLRCRLGLVMSAYTWTPEDCSLAPEGCVGSLGHRLVDRELGRSSHVGISFWSLVELQPLGVCCDVPGGQARSSLGSLSGLRYVILRGITHRGTYEGSHCGGVLAFGLKLKSMRLAEKTSRYDRPGLETDGAGRDLRSAWTGTERTSRYDWRRLEADMDWHVCSRKMALASFKMGNKQAAFRCIRQSKLLSERRSNYTSLLDRVEEVLSNIANAESTMKVTYTRNVIDNISCHIVLGVSTTHASWTMSSVCLKYQVSEAIQIGNRAMKEYKISVDEVKDHLEELDKHVRAQKEVDEALESMPLGASDVEEEDVEEEFKKLELELSGETDHPELQEPVAPDVTAATSPQASTETLSQTLSKLNLEAA</sequence>
<accession>A0A426Y460</accession>
<dbReference type="EMBL" id="AMZH03015215">
    <property type="protein sequence ID" value="RRT46420.1"/>
    <property type="molecule type" value="Genomic_DNA"/>
</dbReference>